<sequence length="308" mass="34165">MQLIDPLSQLIESLAPTTEVFARVTAHAPWGVSEPRQDVCAFTYVLDGPCFLRVDDHLQQQLTPGQLLLLPRGAAHSVASGPDAECQDVDALFGGKSRAEVEQMVLGGDGEQSHILCGYIRFMPLHRHLPNLLTDSLPEVLILDAPATCRLGQLLQWIYAENADYRAGQSLMLEKMLQMLLLEIIRTLDTLPLNPGVLNAVNDRHLAPAMQAIMKDLCRPWHLDQLAGIAALSRSAFTSRFKKLTGLSCQAFIRHWRCQQAAQLLKLSDQPVASIGLKCGFQSSDVFIRNFRSFCGMTPNQFRYAANT</sequence>
<dbReference type="Proteomes" id="UP001501757">
    <property type="component" value="Unassembled WGS sequence"/>
</dbReference>
<dbReference type="Gene3D" id="2.60.120.10">
    <property type="entry name" value="Jelly Rolls"/>
    <property type="match status" value="1"/>
</dbReference>
<dbReference type="InterPro" id="IPR032783">
    <property type="entry name" value="AraC_lig"/>
</dbReference>
<dbReference type="InterPro" id="IPR020449">
    <property type="entry name" value="Tscrpt_reg_AraC-type_HTH"/>
</dbReference>
<dbReference type="SUPFAM" id="SSF51215">
    <property type="entry name" value="Regulatory protein AraC"/>
    <property type="match status" value="1"/>
</dbReference>
<dbReference type="RefSeq" id="WP_343845819.1">
    <property type="nucleotide sequence ID" value="NZ_BAAAEI010000015.1"/>
</dbReference>
<feature type="domain" description="HTH araC/xylS-type" evidence="4">
    <location>
        <begin position="207"/>
        <end position="305"/>
    </location>
</feature>
<evidence type="ECO:0000256" key="2">
    <source>
        <dbReference type="ARBA" id="ARBA00023125"/>
    </source>
</evidence>
<evidence type="ECO:0000256" key="1">
    <source>
        <dbReference type="ARBA" id="ARBA00023015"/>
    </source>
</evidence>
<dbReference type="EMBL" id="BAAAEI010000015">
    <property type="protein sequence ID" value="GAA0362526.1"/>
    <property type="molecule type" value="Genomic_DNA"/>
</dbReference>
<organism evidence="5 6">
    <name type="scientific">Bowmanella denitrificans</name>
    <dbReference type="NCBI Taxonomy" id="366582"/>
    <lineage>
        <taxon>Bacteria</taxon>
        <taxon>Pseudomonadati</taxon>
        <taxon>Pseudomonadota</taxon>
        <taxon>Gammaproteobacteria</taxon>
        <taxon>Alteromonadales</taxon>
        <taxon>Alteromonadaceae</taxon>
        <taxon>Bowmanella</taxon>
    </lineage>
</organism>
<dbReference type="SMART" id="SM00342">
    <property type="entry name" value="HTH_ARAC"/>
    <property type="match status" value="1"/>
</dbReference>
<dbReference type="Gene3D" id="1.10.10.60">
    <property type="entry name" value="Homeodomain-like"/>
    <property type="match status" value="2"/>
</dbReference>
<protein>
    <submittedName>
        <fullName evidence="5">AraC family transcriptional regulator</fullName>
    </submittedName>
</protein>
<dbReference type="PANTHER" id="PTHR46796:SF7">
    <property type="entry name" value="ARAC FAMILY TRANSCRIPTIONAL REGULATOR"/>
    <property type="match status" value="1"/>
</dbReference>
<dbReference type="InterPro" id="IPR009057">
    <property type="entry name" value="Homeodomain-like_sf"/>
</dbReference>
<gene>
    <name evidence="5" type="ORF">GCM10009092_28630</name>
</gene>
<accession>A0ABN0XEZ6</accession>
<evidence type="ECO:0000256" key="3">
    <source>
        <dbReference type="ARBA" id="ARBA00023163"/>
    </source>
</evidence>
<dbReference type="InterPro" id="IPR037923">
    <property type="entry name" value="HTH-like"/>
</dbReference>
<dbReference type="InterPro" id="IPR050204">
    <property type="entry name" value="AraC_XylS_family_regulators"/>
</dbReference>
<evidence type="ECO:0000259" key="4">
    <source>
        <dbReference type="PROSITE" id="PS01124"/>
    </source>
</evidence>
<name>A0ABN0XEZ6_9ALTE</name>
<keyword evidence="2" id="KW-0238">DNA-binding</keyword>
<dbReference type="PANTHER" id="PTHR46796">
    <property type="entry name" value="HTH-TYPE TRANSCRIPTIONAL ACTIVATOR RHAS-RELATED"/>
    <property type="match status" value="1"/>
</dbReference>
<keyword evidence="3" id="KW-0804">Transcription</keyword>
<evidence type="ECO:0000313" key="5">
    <source>
        <dbReference type="EMBL" id="GAA0362526.1"/>
    </source>
</evidence>
<dbReference type="PROSITE" id="PS01124">
    <property type="entry name" value="HTH_ARAC_FAMILY_2"/>
    <property type="match status" value="1"/>
</dbReference>
<keyword evidence="6" id="KW-1185">Reference proteome</keyword>
<reference evidence="5 6" key="1">
    <citation type="journal article" date="2019" name="Int. J. Syst. Evol. Microbiol.">
        <title>The Global Catalogue of Microorganisms (GCM) 10K type strain sequencing project: providing services to taxonomists for standard genome sequencing and annotation.</title>
        <authorList>
            <consortium name="The Broad Institute Genomics Platform"/>
            <consortium name="The Broad Institute Genome Sequencing Center for Infectious Disease"/>
            <person name="Wu L."/>
            <person name="Ma J."/>
        </authorList>
    </citation>
    <scope>NUCLEOTIDE SEQUENCE [LARGE SCALE GENOMIC DNA]</scope>
    <source>
        <strain evidence="5 6">JCM 13378</strain>
    </source>
</reference>
<dbReference type="PRINTS" id="PR00032">
    <property type="entry name" value="HTHARAC"/>
</dbReference>
<proteinExistence type="predicted"/>
<dbReference type="InterPro" id="IPR018060">
    <property type="entry name" value="HTH_AraC"/>
</dbReference>
<evidence type="ECO:0000313" key="6">
    <source>
        <dbReference type="Proteomes" id="UP001501757"/>
    </source>
</evidence>
<dbReference type="SUPFAM" id="SSF46689">
    <property type="entry name" value="Homeodomain-like"/>
    <property type="match status" value="2"/>
</dbReference>
<dbReference type="InterPro" id="IPR014710">
    <property type="entry name" value="RmlC-like_jellyroll"/>
</dbReference>
<keyword evidence="1" id="KW-0805">Transcription regulation</keyword>
<comment type="caution">
    <text evidence="5">The sequence shown here is derived from an EMBL/GenBank/DDBJ whole genome shotgun (WGS) entry which is preliminary data.</text>
</comment>
<dbReference type="Pfam" id="PF12833">
    <property type="entry name" value="HTH_18"/>
    <property type="match status" value="1"/>
</dbReference>
<dbReference type="Pfam" id="PF12852">
    <property type="entry name" value="Cupin_6"/>
    <property type="match status" value="1"/>
</dbReference>